<dbReference type="Gene3D" id="3.20.20.190">
    <property type="entry name" value="Phosphatidylinositol (PI) phosphodiesterase"/>
    <property type="match status" value="1"/>
</dbReference>
<sequence>MTECRPTDELGETTIISLNGVITGACAVILGFKSMEQSCKRRLMMVTIVLLAITTGPSLGSPAVHNPEHVITSLYKTQNHYFDNTDKPEFTNPDWMADILDEKSITEISLPGTHDTMALYGGIVVQCQSWTLQLHLEAGVRFLDIRARHYYNELPIHHGVCYQHATFHDVVNVTMAFLENHPKEVLLMRLKEEYKPKGNTETMYQTVVRYLKEFGDWNRVWKNHYIPSIGEARGKLVILQDFDGELLGIRYGADNMSISDDYKIPTISKISLKWDGVKKHFKDAIVGDKKNMYLTYTSGVGVLAFPKQVAEHMNFKLFHFLNHRSTQRQRLGTIIMDFPAAWLIKMIIDLN</sequence>
<dbReference type="InterPro" id="IPR000909">
    <property type="entry name" value="PLipase_C_PInositol-sp_X_dom"/>
</dbReference>
<dbReference type="AlphaFoldDB" id="A0A8C4WWB5"/>
<dbReference type="SUPFAM" id="SSF51695">
    <property type="entry name" value="PLC-like phosphodiesterases"/>
    <property type="match status" value="1"/>
</dbReference>
<feature type="domain" description="Phosphatidylinositol-specific phospholipase C X" evidence="2">
    <location>
        <begin position="101"/>
        <end position="241"/>
    </location>
</feature>
<evidence type="ECO:0000313" key="4">
    <source>
        <dbReference type="Proteomes" id="UP000694388"/>
    </source>
</evidence>
<dbReference type="InterPro" id="IPR017946">
    <property type="entry name" value="PLC-like_Pdiesterase_TIM-brl"/>
</dbReference>
<feature type="transmembrane region" description="Helical" evidence="1">
    <location>
        <begin position="15"/>
        <end position="32"/>
    </location>
</feature>
<organism evidence="3 4">
    <name type="scientific">Eptatretus burgeri</name>
    <name type="common">Inshore hagfish</name>
    <dbReference type="NCBI Taxonomy" id="7764"/>
    <lineage>
        <taxon>Eukaryota</taxon>
        <taxon>Metazoa</taxon>
        <taxon>Chordata</taxon>
        <taxon>Craniata</taxon>
        <taxon>Vertebrata</taxon>
        <taxon>Cyclostomata</taxon>
        <taxon>Myxini</taxon>
        <taxon>Myxiniformes</taxon>
        <taxon>Myxinidae</taxon>
        <taxon>Eptatretinae</taxon>
        <taxon>Eptatretus</taxon>
    </lineage>
</organism>
<dbReference type="InterPro" id="IPR051057">
    <property type="entry name" value="PI-PLC_domain"/>
</dbReference>
<accession>A0A8C4WWB5</accession>
<dbReference type="GO" id="GO:0008081">
    <property type="term" value="F:phosphoric diester hydrolase activity"/>
    <property type="evidence" value="ECO:0007669"/>
    <property type="project" value="InterPro"/>
</dbReference>
<evidence type="ECO:0000256" key="1">
    <source>
        <dbReference type="SAM" id="Phobius"/>
    </source>
</evidence>
<name>A0A8C4WWB5_EPTBU</name>
<dbReference type="PANTHER" id="PTHR13593">
    <property type="match status" value="1"/>
</dbReference>
<dbReference type="SMART" id="SM00148">
    <property type="entry name" value="PLCXc"/>
    <property type="match status" value="1"/>
</dbReference>
<proteinExistence type="predicted"/>
<keyword evidence="4" id="KW-1185">Reference proteome</keyword>
<dbReference type="PROSITE" id="PS50007">
    <property type="entry name" value="PIPLC_X_DOMAIN"/>
    <property type="match status" value="1"/>
</dbReference>
<dbReference type="GeneTree" id="ENSGT00390000010118"/>
<reference evidence="3" key="2">
    <citation type="submission" date="2025-09" db="UniProtKB">
        <authorList>
            <consortium name="Ensembl"/>
        </authorList>
    </citation>
    <scope>IDENTIFICATION</scope>
</reference>
<dbReference type="PROSITE" id="PS51257">
    <property type="entry name" value="PROKAR_LIPOPROTEIN"/>
    <property type="match status" value="1"/>
</dbReference>
<keyword evidence="1" id="KW-0812">Transmembrane</keyword>
<evidence type="ECO:0000313" key="3">
    <source>
        <dbReference type="Ensembl" id="ENSEBUP00000015521.1"/>
    </source>
</evidence>
<dbReference type="CDD" id="cd08586">
    <property type="entry name" value="PI-PLCc_BcPLC_like"/>
    <property type="match status" value="1"/>
</dbReference>
<dbReference type="Ensembl" id="ENSEBUT00000016098.1">
    <property type="protein sequence ID" value="ENSEBUP00000015521.1"/>
    <property type="gene ID" value="ENSEBUG00000009776.1"/>
</dbReference>
<dbReference type="Proteomes" id="UP000694388">
    <property type="component" value="Unplaced"/>
</dbReference>
<keyword evidence="1" id="KW-0472">Membrane</keyword>
<keyword evidence="1" id="KW-1133">Transmembrane helix</keyword>
<feature type="transmembrane region" description="Helical" evidence="1">
    <location>
        <begin position="44"/>
        <end position="64"/>
    </location>
</feature>
<evidence type="ECO:0000259" key="2">
    <source>
        <dbReference type="SMART" id="SM00148"/>
    </source>
</evidence>
<reference evidence="3" key="1">
    <citation type="submission" date="2025-08" db="UniProtKB">
        <authorList>
            <consortium name="Ensembl"/>
        </authorList>
    </citation>
    <scope>IDENTIFICATION</scope>
</reference>
<dbReference type="PANTHER" id="PTHR13593:SF113">
    <property type="entry name" value="SI:DKEY-266F7.9"/>
    <property type="match status" value="1"/>
</dbReference>
<dbReference type="GO" id="GO:0006629">
    <property type="term" value="P:lipid metabolic process"/>
    <property type="evidence" value="ECO:0007669"/>
    <property type="project" value="InterPro"/>
</dbReference>
<dbReference type="Pfam" id="PF00388">
    <property type="entry name" value="PI-PLC-X"/>
    <property type="match status" value="1"/>
</dbReference>
<protein>
    <recommendedName>
        <fullName evidence="2">Phosphatidylinositol-specific phospholipase C X domain-containing protein</fullName>
    </recommendedName>
</protein>